<reference evidence="1" key="1">
    <citation type="submission" date="2020-03" db="EMBL/GenBank/DDBJ databases">
        <title>Hybrid Assembly of Korean Phytophthora infestans isolates.</title>
        <authorList>
            <person name="Prokchorchik M."/>
            <person name="Lee Y."/>
            <person name="Seo J."/>
            <person name="Cho J.-H."/>
            <person name="Park Y.-E."/>
            <person name="Jang D.-C."/>
            <person name="Im J.-S."/>
            <person name="Choi J.-G."/>
            <person name="Park H.-J."/>
            <person name="Lee G.-B."/>
            <person name="Lee Y.-G."/>
            <person name="Hong S.-Y."/>
            <person name="Cho K."/>
            <person name="Sohn K.H."/>
        </authorList>
    </citation>
    <scope>NUCLEOTIDE SEQUENCE</scope>
    <source>
        <strain evidence="1">KR_2_A2</strain>
    </source>
</reference>
<organism evidence="1 2">
    <name type="scientific">Phytophthora infestans</name>
    <name type="common">Potato late blight agent</name>
    <name type="synonym">Botrytis infestans</name>
    <dbReference type="NCBI Taxonomy" id="4787"/>
    <lineage>
        <taxon>Eukaryota</taxon>
        <taxon>Sar</taxon>
        <taxon>Stramenopiles</taxon>
        <taxon>Oomycota</taxon>
        <taxon>Peronosporomycetes</taxon>
        <taxon>Peronosporales</taxon>
        <taxon>Peronosporaceae</taxon>
        <taxon>Phytophthora</taxon>
    </lineage>
</organism>
<dbReference type="EMBL" id="JAACNO010003127">
    <property type="protein sequence ID" value="KAF4128393.1"/>
    <property type="molecule type" value="Genomic_DNA"/>
</dbReference>
<proteinExistence type="predicted"/>
<dbReference type="AlphaFoldDB" id="A0A8S9TK77"/>
<evidence type="ECO:0000313" key="1">
    <source>
        <dbReference type="EMBL" id="KAF4128393.1"/>
    </source>
</evidence>
<name>A0A8S9TK77_PHYIN</name>
<protein>
    <submittedName>
        <fullName evidence="1">Uncharacterized protein</fullName>
    </submittedName>
</protein>
<comment type="caution">
    <text evidence="1">The sequence shown here is derived from an EMBL/GenBank/DDBJ whole genome shotgun (WGS) entry which is preliminary data.</text>
</comment>
<gene>
    <name evidence="1" type="ORF">GN958_ATG22471</name>
</gene>
<sequence length="75" mass="8009">MTVGRVESKWTDINSPLGSNAVFDIETRVGVTLFNLTHKGSFEVAGSIFGTGKTQAIAHEDQVSSIVADRTVQVS</sequence>
<dbReference type="Proteomes" id="UP000704712">
    <property type="component" value="Unassembled WGS sequence"/>
</dbReference>
<evidence type="ECO:0000313" key="2">
    <source>
        <dbReference type="Proteomes" id="UP000704712"/>
    </source>
</evidence>
<accession>A0A8S9TK77</accession>